<dbReference type="GO" id="GO:0004674">
    <property type="term" value="F:protein serine/threonine kinase activity"/>
    <property type="evidence" value="ECO:0007669"/>
    <property type="project" value="UniProtKB-KW"/>
</dbReference>
<keyword evidence="4" id="KW-0418">Kinase</keyword>
<evidence type="ECO:0000313" key="6">
    <source>
        <dbReference type="EMBL" id="GFO50163.1"/>
    </source>
</evidence>
<evidence type="ECO:0000256" key="1">
    <source>
        <dbReference type="ARBA" id="ARBA00022741"/>
    </source>
</evidence>
<keyword evidence="4" id="KW-0808">Transferase</keyword>
<dbReference type="InterPro" id="IPR036397">
    <property type="entry name" value="RNaseH_sf"/>
</dbReference>
<dbReference type="InterPro" id="IPR001888">
    <property type="entry name" value="Transposase_1"/>
</dbReference>
<evidence type="ECO:0000256" key="4">
    <source>
        <dbReference type="RuleBase" id="RU000304"/>
    </source>
</evidence>
<dbReference type="InterPro" id="IPR052709">
    <property type="entry name" value="Transposase-MT_Hybrid"/>
</dbReference>
<organism evidence="6 7">
    <name type="scientific">Plakobranchus ocellatus</name>
    <dbReference type="NCBI Taxonomy" id="259542"/>
    <lineage>
        <taxon>Eukaryota</taxon>
        <taxon>Metazoa</taxon>
        <taxon>Spiralia</taxon>
        <taxon>Lophotrochozoa</taxon>
        <taxon>Mollusca</taxon>
        <taxon>Gastropoda</taxon>
        <taxon>Heterobranchia</taxon>
        <taxon>Euthyneura</taxon>
        <taxon>Panpulmonata</taxon>
        <taxon>Sacoglossa</taxon>
        <taxon>Placobranchoidea</taxon>
        <taxon>Plakobranchidae</taxon>
        <taxon>Plakobranchus</taxon>
    </lineage>
</organism>
<dbReference type="PANTHER" id="PTHR46060">
    <property type="entry name" value="MARINER MOS1 TRANSPOSASE-LIKE PROTEIN"/>
    <property type="match status" value="1"/>
</dbReference>
<comment type="caution">
    <text evidence="6">The sequence shown here is derived from an EMBL/GenBank/DDBJ whole genome shotgun (WGS) entry which is preliminary data.</text>
</comment>
<proteinExistence type="inferred from homology"/>
<dbReference type="Pfam" id="PF00069">
    <property type="entry name" value="Pkinase"/>
    <property type="match status" value="1"/>
</dbReference>
<dbReference type="PROSITE" id="PS50011">
    <property type="entry name" value="PROTEIN_KINASE_DOM"/>
    <property type="match status" value="1"/>
</dbReference>
<feature type="binding site" evidence="3">
    <location>
        <position position="56"/>
    </location>
    <ligand>
        <name>ATP</name>
        <dbReference type="ChEBI" id="CHEBI:30616"/>
    </ligand>
</feature>
<dbReference type="EMBL" id="BLXT01008584">
    <property type="protein sequence ID" value="GFO50163.1"/>
    <property type="molecule type" value="Genomic_DNA"/>
</dbReference>
<keyword evidence="2 3" id="KW-0067">ATP-binding</keyword>
<dbReference type="Gene3D" id="3.30.200.20">
    <property type="entry name" value="Phosphorylase Kinase, domain 1"/>
    <property type="match status" value="1"/>
</dbReference>
<evidence type="ECO:0000256" key="3">
    <source>
        <dbReference type="PROSITE-ProRule" id="PRU10141"/>
    </source>
</evidence>
<protein>
    <submittedName>
        <fullName evidence="6">Histone-lysine N-methyltransferase SETMAR</fullName>
    </submittedName>
</protein>
<dbReference type="SMART" id="SM00220">
    <property type="entry name" value="S_TKc"/>
    <property type="match status" value="1"/>
</dbReference>
<dbReference type="GO" id="GO:0003676">
    <property type="term" value="F:nucleic acid binding"/>
    <property type="evidence" value="ECO:0007669"/>
    <property type="project" value="InterPro"/>
</dbReference>
<dbReference type="PROSITE" id="PS00108">
    <property type="entry name" value="PROTEIN_KINASE_ST"/>
    <property type="match status" value="1"/>
</dbReference>
<dbReference type="Proteomes" id="UP000735302">
    <property type="component" value="Unassembled WGS sequence"/>
</dbReference>
<dbReference type="GO" id="GO:0005524">
    <property type="term" value="F:ATP binding"/>
    <property type="evidence" value="ECO:0007669"/>
    <property type="project" value="UniProtKB-UniRule"/>
</dbReference>
<name>A0AAV4E0T8_9GAST</name>
<dbReference type="AlphaFoldDB" id="A0AAV4E0T8"/>
<accession>A0AAV4E0T8</accession>
<evidence type="ECO:0000256" key="2">
    <source>
        <dbReference type="ARBA" id="ARBA00022840"/>
    </source>
</evidence>
<evidence type="ECO:0000259" key="5">
    <source>
        <dbReference type="PROSITE" id="PS50011"/>
    </source>
</evidence>
<feature type="domain" description="Protein kinase" evidence="5">
    <location>
        <begin position="26"/>
        <end position="283"/>
    </location>
</feature>
<sequence length="408" mass="46041">MAESKPAPSSSLVYDLEEDFFDRFNLKKVLVLGKGISGEVFLTTSTAGPSRRLAVKVFSLDEEHRELNLRMFTTEVEIMESIVHPHLVPCVIAALCPGYAALAMPYYPRADLAFLSGKQTPAQAHRYMTHVARGLYYLHRRNIAHNDLKLENVFVDAQKRAHVGDFGLALKVKAVSRTALASGVGCTQDYWPPEKLAAGPDTRIDPFKVDVYAIGIMYWALLSGETPEMGLDYLSKVTNLDVSHDQRAILKRLLAINPSDRPTVSDLLKLMKVNLITGDETWVHLNSPKTKRDWMTWKHLSFPVTKLFKVQRSAAKVMATVFWDAKGVILLDILPQGQCINAARYCSTLDRLKETIRRKKPGLLRRGVVLQHDNAIPHSANLTQQWLQRYGWEILPHPKDITSRVHRA</sequence>
<reference evidence="6 7" key="1">
    <citation type="journal article" date="2021" name="Elife">
        <title>Chloroplast acquisition without the gene transfer in kleptoplastic sea slugs, Plakobranchus ocellatus.</title>
        <authorList>
            <person name="Maeda T."/>
            <person name="Takahashi S."/>
            <person name="Yoshida T."/>
            <person name="Shimamura S."/>
            <person name="Takaki Y."/>
            <person name="Nagai Y."/>
            <person name="Toyoda A."/>
            <person name="Suzuki Y."/>
            <person name="Arimoto A."/>
            <person name="Ishii H."/>
            <person name="Satoh N."/>
            <person name="Nishiyama T."/>
            <person name="Hasebe M."/>
            <person name="Maruyama T."/>
            <person name="Minagawa J."/>
            <person name="Obokata J."/>
            <person name="Shigenobu S."/>
        </authorList>
    </citation>
    <scope>NUCLEOTIDE SEQUENCE [LARGE SCALE GENOMIC DNA]</scope>
</reference>
<evidence type="ECO:0000313" key="7">
    <source>
        <dbReference type="Proteomes" id="UP000735302"/>
    </source>
</evidence>
<dbReference type="CDD" id="cd14014">
    <property type="entry name" value="STKc_PknB_like"/>
    <property type="match status" value="1"/>
</dbReference>
<dbReference type="Gene3D" id="3.30.420.10">
    <property type="entry name" value="Ribonuclease H-like superfamily/Ribonuclease H"/>
    <property type="match status" value="1"/>
</dbReference>
<dbReference type="PROSITE" id="PS00107">
    <property type="entry name" value="PROTEIN_KINASE_ATP"/>
    <property type="match status" value="1"/>
</dbReference>
<gene>
    <name evidence="6" type="ORF">PoB_007666800</name>
</gene>
<keyword evidence="7" id="KW-1185">Reference proteome</keyword>
<comment type="similarity">
    <text evidence="4">Belongs to the protein kinase superfamily.</text>
</comment>
<dbReference type="InterPro" id="IPR008271">
    <property type="entry name" value="Ser/Thr_kinase_AS"/>
</dbReference>
<dbReference type="Pfam" id="PF01359">
    <property type="entry name" value="Transposase_1"/>
    <property type="match status" value="1"/>
</dbReference>
<keyword evidence="4" id="KW-0723">Serine/threonine-protein kinase</keyword>
<dbReference type="SUPFAM" id="SSF56112">
    <property type="entry name" value="Protein kinase-like (PK-like)"/>
    <property type="match status" value="1"/>
</dbReference>
<dbReference type="Gene3D" id="1.10.510.10">
    <property type="entry name" value="Transferase(Phosphotransferase) domain 1"/>
    <property type="match status" value="1"/>
</dbReference>
<dbReference type="InterPro" id="IPR000719">
    <property type="entry name" value="Prot_kinase_dom"/>
</dbReference>
<keyword evidence="1 3" id="KW-0547">Nucleotide-binding</keyword>
<dbReference type="InterPro" id="IPR017441">
    <property type="entry name" value="Protein_kinase_ATP_BS"/>
</dbReference>
<dbReference type="InterPro" id="IPR011009">
    <property type="entry name" value="Kinase-like_dom_sf"/>
</dbReference>
<dbReference type="PANTHER" id="PTHR46060:SF1">
    <property type="entry name" value="MARINER MOS1 TRANSPOSASE-LIKE PROTEIN"/>
    <property type="match status" value="1"/>
</dbReference>